<evidence type="ECO:0000256" key="17">
    <source>
        <dbReference type="ARBA" id="ARBA00034808"/>
    </source>
</evidence>
<dbReference type="GO" id="GO:0005634">
    <property type="term" value="C:nucleus"/>
    <property type="evidence" value="ECO:0007669"/>
    <property type="project" value="UniProtKB-SubCell"/>
</dbReference>
<dbReference type="Pfam" id="PF13361">
    <property type="entry name" value="UvrD_C"/>
    <property type="match status" value="1"/>
</dbReference>
<reference evidence="24" key="2">
    <citation type="submission" date="2025-09" db="UniProtKB">
        <authorList>
            <consortium name="Ensembl"/>
        </authorList>
    </citation>
    <scope>IDENTIFICATION</scope>
</reference>
<dbReference type="GO" id="GO:0031297">
    <property type="term" value="P:replication fork processing"/>
    <property type="evidence" value="ECO:0007669"/>
    <property type="project" value="Ensembl"/>
</dbReference>
<evidence type="ECO:0000256" key="5">
    <source>
        <dbReference type="ARBA" id="ARBA00022454"/>
    </source>
</evidence>
<evidence type="ECO:0000256" key="2">
    <source>
        <dbReference type="ARBA" id="ARBA00004286"/>
    </source>
</evidence>
<evidence type="ECO:0000256" key="15">
    <source>
        <dbReference type="ARBA" id="ARBA00023242"/>
    </source>
</evidence>
<evidence type="ECO:0000256" key="21">
    <source>
        <dbReference type="ARBA" id="ARBA00079567"/>
    </source>
</evidence>
<dbReference type="GO" id="GO:2000042">
    <property type="term" value="P:negative regulation of double-strand break repair via homologous recombination"/>
    <property type="evidence" value="ECO:0007669"/>
    <property type="project" value="Ensembl"/>
</dbReference>
<evidence type="ECO:0000256" key="4">
    <source>
        <dbReference type="ARBA" id="ARBA00009922"/>
    </source>
</evidence>
<dbReference type="InterPro" id="IPR027417">
    <property type="entry name" value="P-loop_NTPase"/>
</dbReference>
<dbReference type="Pfam" id="PF00580">
    <property type="entry name" value="UvrD-helicase"/>
    <property type="match status" value="1"/>
</dbReference>
<keyword evidence="6" id="KW-0547">Nucleotide-binding</keyword>
<gene>
    <name evidence="24" type="primary">FBH1</name>
</gene>
<evidence type="ECO:0000313" key="25">
    <source>
        <dbReference type="Proteomes" id="UP000694392"/>
    </source>
</evidence>
<dbReference type="PANTHER" id="PTHR11070:SF30">
    <property type="entry name" value="F-BOX DNA HELICASE 1"/>
    <property type="match status" value="1"/>
</dbReference>
<evidence type="ECO:0000256" key="22">
    <source>
        <dbReference type="SAM" id="MobiDB-lite"/>
    </source>
</evidence>
<reference evidence="24" key="1">
    <citation type="submission" date="2025-08" db="UniProtKB">
        <authorList>
            <consortium name="Ensembl"/>
        </authorList>
    </citation>
    <scope>IDENTIFICATION</scope>
</reference>
<dbReference type="GeneTree" id="ENSGT00390000011669"/>
<evidence type="ECO:0000256" key="7">
    <source>
        <dbReference type="ARBA" id="ARBA00022763"/>
    </source>
</evidence>
<dbReference type="GO" id="GO:0019005">
    <property type="term" value="C:SCF ubiquitin ligase complex"/>
    <property type="evidence" value="ECO:0007669"/>
    <property type="project" value="Ensembl"/>
</dbReference>
<dbReference type="CDD" id="cd18786">
    <property type="entry name" value="SF1_C"/>
    <property type="match status" value="1"/>
</dbReference>
<comment type="subcellular location">
    <subcellularLocation>
        <location evidence="2">Chromosome</location>
    </subcellularLocation>
    <subcellularLocation>
        <location evidence="1">Nucleus</location>
    </subcellularLocation>
</comment>
<evidence type="ECO:0000256" key="6">
    <source>
        <dbReference type="ARBA" id="ARBA00022741"/>
    </source>
</evidence>
<dbReference type="Proteomes" id="UP000694392">
    <property type="component" value="Unplaced"/>
</dbReference>
<evidence type="ECO:0000256" key="16">
    <source>
        <dbReference type="ARBA" id="ARBA00034617"/>
    </source>
</evidence>
<dbReference type="GO" id="GO:0006308">
    <property type="term" value="P:DNA catabolic process"/>
    <property type="evidence" value="ECO:0007669"/>
    <property type="project" value="Ensembl"/>
</dbReference>
<dbReference type="SUPFAM" id="SSF52540">
    <property type="entry name" value="P-loop containing nucleoside triphosphate hydrolases"/>
    <property type="match status" value="1"/>
</dbReference>
<dbReference type="GO" id="GO:0016787">
    <property type="term" value="F:hydrolase activity"/>
    <property type="evidence" value="ECO:0007669"/>
    <property type="project" value="UniProtKB-KW"/>
</dbReference>
<evidence type="ECO:0000256" key="11">
    <source>
        <dbReference type="ARBA" id="ARBA00022840"/>
    </source>
</evidence>
<keyword evidence="14" id="KW-0413">Isomerase</keyword>
<evidence type="ECO:0000256" key="3">
    <source>
        <dbReference type="ARBA" id="ARBA00004906"/>
    </source>
</evidence>
<dbReference type="EC" id="5.6.2.4" evidence="17"/>
<dbReference type="Gene3D" id="1.20.1280.50">
    <property type="match status" value="1"/>
</dbReference>
<dbReference type="PANTHER" id="PTHR11070">
    <property type="entry name" value="UVRD / RECB / PCRA DNA HELICASE FAMILY MEMBER"/>
    <property type="match status" value="1"/>
</dbReference>
<evidence type="ECO:0000256" key="14">
    <source>
        <dbReference type="ARBA" id="ARBA00023235"/>
    </source>
</evidence>
<dbReference type="GO" id="GO:0072429">
    <property type="term" value="P:response to intra-S DNA damage checkpoint signaling"/>
    <property type="evidence" value="ECO:0007669"/>
    <property type="project" value="Ensembl"/>
</dbReference>
<dbReference type="GO" id="GO:0003697">
    <property type="term" value="F:single-stranded DNA binding"/>
    <property type="evidence" value="ECO:0007669"/>
    <property type="project" value="Ensembl"/>
</dbReference>
<dbReference type="GO" id="GO:0016567">
    <property type="term" value="P:protein ubiquitination"/>
    <property type="evidence" value="ECO:0007669"/>
    <property type="project" value="Ensembl"/>
</dbReference>
<evidence type="ECO:0000313" key="24">
    <source>
        <dbReference type="Ensembl" id="ENSSPUP00000002041.1"/>
    </source>
</evidence>
<keyword evidence="8" id="KW-0833">Ubl conjugation pathway</keyword>
<accession>A0A8D0G216</accession>
<evidence type="ECO:0000256" key="19">
    <source>
        <dbReference type="ARBA" id="ARBA00071173"/>
    </source>
</evidence>
<organism evidence="24 25">
    <name type="scientific">Sphenodon punctatus</name>
    <name type="common">Tuatara</name>
    <name type="synonym">Hatteria punctata</name>
    <dbReference type="NCBI Taxonomy" id="8508"/>
    <lineage>
        <taxon>Eukaryota</taxon>
        <taxon>Metazoa</taxon>
        <taxon>Chordata</taxon>
        <taxon>Craniata</taxon>
        <taxon>Vertebrata</taxon>
        <taxon>Euteleostomi</taxon>
        <taxon>Lepidosauria</taxon>
        <taxon>Sphenodontia</taxon>
        <taxon>Sphenodontidae</taxon>
        <taxon>Sphenodon</taxon>
    </lineage>
</organism>
<keyword evidence="12" id="KW-0238">DNA-binding</keyword>
<dbReference type="SUPFAM" id="SSF81383">
    <property type="entry name" value="F-box domain"/>
    <property type="match status" value="1"/>
</dbReference>
<evidence type="ECO:0000256" key="18">
    <source>
        <dbReference type="ARBA" id="ARBA00048988"/>
    </source>
</evidence>
<evidence type="ECO:0000256" key="9">
    <source>
        <dbReference type="ARBA" id="ARBA00022801"/>
    </source>
</evidence>
<dbReference type="Ensembl" id="ENSSPUT00000002157.1">
    <property type="protein sequence ID" value="ENSSPUP00000002041.1"/>
    <property type="gene ID" value="ENSSPUG00000001370.1"/>
</dbReference>
<proteinExistence type="inferred from homology"/>
<comment type="catalytic activity">
    <reaction evidence="16">
        <text>Couples ATP hydrolysis with the unwinding of duplex DNA by translocating in the 3'-5' direction.</text>
        <dbReference type="EC" id="5.6.2.4"/>
    </reaction>
</comment>
<dbReference type="GO" id="GO:0005524">
    <property type="term" value="F:ATP binding"/>
    <property type="evidence" value="ECO:0007669"/>
    <property type="project" value="UniProtKB-KW"/>
</dbReference>
<dbReference type="Gene3D" id="3.40.50.300">
    <property type="entry name" value="P-loop containing nucleotide triphosphate hydrolases"/>
    <property type="match status" value="2"/>
</dbReference>
<keyword evidence="10" id="KW-0347">Helicase</keyword>
<evidence type="ECO:0000256" key="13">
    <source>
        <dbReference type="ARBA" id="ARBA00023204"/>
    </source>
</evidence>
<dbReference type="SMART" id="SM00256">
    <property type="entry name" value="FBOX"/>
    <property type="match status" value="1"/>
</dbReference>
<dbReference type="OMA" id="CERCVWT"/>
<dbReference type="AlphaFoldDB" id="A0A8D0G216"/>
<evidence type="ECO:0000256" key="20">
    <source>
        <dbReference type="ARBA" id="ARBA00075040"/>
    </source>
</evidence>
<name>A0A8D0G216_SPHPU</name>
<protein>
    <recommendedName>
        <fullName evidence="19">F-box DNA helicase 1</fullName>
        <ecNumber evidence="17">5.6.2.4</ecNumber>
    </recommendedName>
    <alternativeName>
        <fullName evidence="21">DNA 3'-5' helicase 1</fullName>
    </alternativeName>
    <alternativeName>
        <fullName evidence="20">F-box only protein 18</fullName>
    </alternativeName>
</protein>
<keyword evidence="11" id="KW-0067">ATP-binding</keyword>
<keyword evidence="9" id="KW-0378">Hydrolase</keyword>
<dbReference type="CDD" id="cd22095">
    <property type="entry name" value="F-box_FBXO18"/>
    <property type="match status" value="1"/>
</dbReference>
<comment type="pathway">
    <text evidence="3">Protein modification; protein ubiquitination.</text>
</comment>
<evidence type="ECO:0000256" key="12">
    <source>
        <dbReference type="ARBA" id="ARBA00023125"/>
    </source>
</evidence>
<evidence type="ECO:0000256" key="1">
    <source>
        <dbReference type="ARBA" id="ARBA00004123"/>
    </source>
</evidence>
<dbReference type="InterPro" id="IPR000212">
    <property type="entry name" value="DNA_helicase_UvrD/REP"/>
</dbReference>
<comment type="catalytic activity">
    <reaction evidence="18">
        <text>ATP + H2O = ADP + phosphate + H(+)</text>
        <dbReference type="Rhea" id="RHEA:13065"/>
        <dbReference type="ChEBI" id="CHEBI:15377"/>
        <dbReference type="ChEBI" id="CHEBI:15378"/>
        <dbReference type="ChEBI" id="CHEBI:30616"/>
        <dbReference type="ChEBI" id="CHEBI:43474"/>
        <dbReference type="ChEBI" id="CHEBI:456216"/>
        <dbReference type="EC" id="5.6.2.4"/>
    </reaction>
</comment>
<dbReference type="InterPro" id="IPR014017">
    <property type="entry name" value="DNA_helicase_UvrD-like_C"/>
</dbReference>
<dbReference type="GO" id="GO:0043138">
    <property type="term" value="F:3'-5' DNA helicase activity"/>
    <property type="evidence" value="ECO:0007669"/>
    <property type="project" value="UniProtKB-EC"/>
</dbReference>
<evidence type="ECO:0000259" key="23">
    <source>
        <dbReference type="PROSITE" id="PS50181"/>
    </source>
</evidence>
<evidence type="ECO:0000256" key="10">
    <source>
        <dbReference type="ARBA" id="ARBA00022806"/>
    </source>
</evidence>
<dbReference type="InterPro" id="IPR001810">
    <property type="entry name" value="F-box_dom"/>
</dbReference>
<dbReference type="Pfam" id="PF12937">
    <property type="entry name" value="F-box-like"/>
    <property type="match status" value="1"/>
</dbReference>
<dbReference type="GO" id="GO:1902231">
    <property type="term" value="P:positive regulation of intrinsic apoptotic signaling pathway in response to DNA damage"/>
    <property type="evidence" value="ECO:0007669"/>
    <property type="project" value="Ensembl"/>
</dbReference>
<dbReference type="InterPro" id="IPR014016">
    <property type="entry name" value="UvrD-like_ATP-bd"/>
</dbReference>
<keyword evidence="5" id="KW-0158">Chromosome</keyword>
<dbReference type="PROSITE" id="PS50181">
    <property type="entry name" value="FBOX"/>
    <property type="match status" value="1"/>
</dbReference>
<keyword evidence="25" id="KW-1185">Reference proteome</keyword>
<dbReference type="GO" id="GO:0015616">
    <property type="term" value="F:DNA translocase activity"/>
    <property type="evidence" value="ECO:0007669"/>
    <property type="project" value="Ensembl"/>
</dbReference>
<keyword evidence="7" id="KW-0227">DNA damage</keyword>
<feature type="domain" description="F-box" evidence="23">
    <location>
        <begin position="189"/>
        <end position="238"/>
    </location>
</feature>
<sequence length="952" mass="108641">MAVKQFKRKHLSAGDCEALSQTREGLSSLTQPLLPRQTSRDVNSGLYPRHRTKKPQRGYQNRITEYFKIQIHPTPCTGNMSRSHEVKDEDFADGEFFDEEEACSFLEGEVDTVPDPRPPAASRKRPRFSKGAGRCGEQGRVGKQPFLESLPRCPLELGETEPEIEDVEIDPIPDACFGLLGIPSWQEPQGHIDQIPNELLREIFALLPISDLYQDLSLVCHRWRDIIHDPQFIPWKKLYHQYLMKESQARGTVLGTLHRYGITKDEDRCVLGFVRRVCFPQMVMDPEAVLECLKSHHLFAKAKICIAKSLPELQSPAGTANVWAVMAAIVLFSGGVDDIQKLIACLRRTTSTFSLLVVTELLYHMATLLHAMRETGIHISNRIHYNIFYSLYLLENSNHCTAMINAEIKYPGIKLTHEQQRILNHEIVPGQVMKIMAFAGTGKTLTLIKYSEKWSRLKFLYVAFNKSIVQQAKQVFPTNVTCKTFHGLAYEGVGKDYRKNGNLHNGKVTSYAVSFVLQNCPGQSRFIRAKTVVKTLEAFVASADESISVEHTPIWCRNTKGEQVLVAAEEKRIIVEEAQRIWDTMKTLNRSKQAPYKITHDGYLKLWQLKKPSLSKYDAVFVDEAQDCTPAIMDIVLSQTCGVILVGDPHQQIYSFRGAVNALFEVPHTHIFYLTKVRLERKGERTFTENENSGLEKILDIWKLLQPRDVKLEIKNPFIRKWVEKGGYAGLRDYVKKSEDMELEIKMAIVEKYKIQIPELVKRISDCHVMNHDLDYVLSTVHKAKGLEFDTVQIGDDFPKIPAARHNLPRLPDFSLEMIPEDDWNLLYVAVTRAKRRLVIPKFLSYLLTLAGEYFLQPELTSEVLKEGVAWCSVPQCFNTVPAESILTMKKTPFTYSNGTKDRDGHLCHACVLKRLGPVTWLTISPHLMQEMEDTNEPLELPHNVAILFHLF</sequence>
<dbReference type="FunFam" id="1.20.1280.50:FF:000011">
    <property type="entry name" value="F-box DNA helicase 1"/>
    <property type="match status" value="1"/>
</dbReference>
<keyword evidence="13" id="KW-0234">DNA repair</keyword>
<keyword evidence="15" id="KW-0539">Nucleus</keyword>
<comment type="similarity">
    <text evidence="4">Belongs to the helicase family. UvrD subfamily.</text>
</comment>
<feature type="region of interest" description="Disordered" evidence="22">
    <location>
        <begin position="38"/>
        <end position="57"/>
    </location>
</feature>
<evidence type="ECO:0000256" key="8">
    <source>
        <dbReference type="ARBA" id="ARBA00022786"/>
    </source>
</evidence>
<dbReference type="GO" id="GO:0000785">
    <property type="term" value="C:chromatin"/>
    <property type="evidence" value="ECO:0007669"/>
    <property type="project" value="Ensembl"/>
</dbReference>
<dbReference type="GO" id="GO:0003690">
    <property type="term" value="F:double-stranded DNA binding"/>
    <property type="evidence" value="ECO:0007669"/>
    <property type="project" value="Ensembl"/>
</dbReference>
<feature type="region of interest" description="Disordered" evidence="22">
    <location>
        <begin position="109"/>
        <end position="138"/>
    </location>
</feature>
<dbReference type="InterPro" id="IPR036047">
    <property type="entry name" value="F-box-like_dom_sf"/>
</dbReference>
<dbReference type="GO" id="GO:0000724">
    <property type="term" value="P:double-strand break repair via homologous recombination"/>
    <property type="evidence" value="ECO:0007669"/>
    <property type="project" value="TreeGrafter"/>
</dbReference>